<evidence type="ECO:0000313" key="2">
    <source>
        <dbReference type="Proteomes" id="UP001303160"/>
    </source>
</evidence>
<dbReference type="EMBL" id="MU863879">
    <property type="protein sequence ID" value="KAK4204964.1"/>
    <property type="molecule type" value="Genomic_DNA"/>
</dbReference>
<dbReference type="AlphaFoldDB" id="A0AAN6XQG7"/>
<reference evidence="1" key="2">
    <citation type="submission" date="2023-05" db="EMBL/GenBank/DDBJ databases">
        <authorList>
            <consortium name="Lawrence Berkeley National Laboratory"/>
            <person name="Steindorff A."/>
            <person name="Hensen N."/>
            <person name="Bonometti L."/>
            <person name="Westerberg I."/>
            <person name="Brannstrom I.O."/>
            <person name="Guillou S."/>
            <person name="Cros-Aarteil S."/>
            <person name="Calhoun S."/>
            <person name="Haridas S."/>
            <person name="Kuo A."/>
            <person name="Mondo S."/>
            <person name="Pangilinan J."/>
            <person name="Riley R."/>
            <person name="Labutti K."/>
            <person name="Andreopoulos B."/>
            <person name="Lipzen A."/>
            <person name="Chen C."/>
            <person name="Yanf M."/>
            <person name="Daum C."/>
            <person name="Ng V."/>
            <person name="Clum A."/>
            <person name="Ohm R."/>
            <person name="Martin F."/>
            <person name="Silar P."/>
            <person name="Natvig D."/>
            <person name="Lalanne C."/>
            <person name="Gautier V."/>
            <person name="Ament-Velasquez S.L."/>
            <person name="Kruys A."/>
            <person name="Hutchinson M.I."/>
            <person name="Powell A.J."/>
            <person name="Barry K."/>
            <person name="Miller A.N."/>
            <person name="Grigoriev I.V."/>
            <person name="Debuchy R."/>
            <person name="Gladieux P."/>
            <person name="Thoren M.H."/>
            <person name="Johannesson H."/>
        </authorList>
    </citation>
    <scope>NUCLEOTIDE SEQUENCE</scope>
    <source>
        <strain evidence="1">CBS 315.58</strain>
    </source>
</reference>
<comment type="caution">
    <text evidence="1">The sequence shown here is derived from an EMBL/GenBank/DDBJ whole genome shotgun (WGS) entry which is preliminary data.</text>
</comment>
<evidence type="ECO:0000313" key="1">
    <source>
        <dbReference type="EMBL" id="KAK4204964.1"/>
    </source>
</evidence>
<gene>
    <name evidence="1" type="ORF">QBC40DRAFT_216277</name>
</gene>
<proteinExistence type="predicted"/>
<accession>A0AAN6XQG7</accession>
<reference evidence="1" key="1">
    <citation type="journal article" date="2023" name="Mol. Phylogenet. Evol.">
        <title>Genome-scale phylogeny and comparative genomics of the fungal order Sordariales.</title>
        <authorList>
            <person name="Hensen N."/>
            <person name="Bonometti L."/>
            <person name="Westerberg I."/>
            <person name="Brannstrom I.O."/>
            <person name="Guillou S."/>
            <person name="Cros-Aarteil S."/>
            <person name="Calhoun S."/>
            <person name="Haridas S."/>
            <person name="Kuo A."/>
            <person name="Mondo S."/>
            <person name="Pangilinan J."/>
            <person name="Riley R."/>
            <person name="LaButti K."/>
            <person name="Andreopoulos B."/>
            <person name="Lipzen A."/>
            <person name="Chen C."/>
            <person name="Yan M."/>
            <person name="Daum C."/>
            <person name="Ng V."/>
            <person name="Clum A."/>
            <person name="Steindorff A."/>
            <person name="Ohm R.A."/>
            <person name="Martin F."/>
            <person name="Silar P."/>
            <person name="Natvig D.O."/>
            <person name="Lalanne C."/>
            <person name="Gautier V."/>
            <person name="Ament-Velasquez S.L."/>
            <person name="Kruys A."/>
            <person name="Hutchinson M.I."/>
            <person name="Powell A.J."/>
            <person name="Barry K."/>
            <person name="Miller A.N."/>
            <person name="Grigoriev I.V."/>
            <person name="Debuchy R."/>
            <person name="Gladieux P."/>
            <person name="Hiltunen Thoren M."/>
            <person name="Johannesson H."/>
        </authorList>
    </citation>
    <scope>NUCLEOTIDE SEQUENCE</scope>
    <source>
        <strain evidence="1">CBS 315.58</strain>
    </source>
</reference>
<keyword evidence="2" id="KW-1185">Reference proteome</keyword>
<organism evidence="1 2">
    <name type="scientific">Triangularia verruculosa</name>
    <dbReference type="NCBI Taxonomy" id="2587418"/>
    <lineage>
        <taxon>Eukaryota</taxon>
        <taxon>Fungi</taxon>
        <taxon>Dikarya</taxon>
        <taxon>Ascomycota</taxon>
        <taxon>Pezizomycotina</taxon>
        <taxon>Sordariomycetes</taxon>
        <taxon>Sordariomycetidae</taxon>
        <taxon>Sordariales</taxon>
        <taxon>Podosporaceae</taxon>
        <taxon>Triangularia</taxon>
    </lineage>
</organism>
<dbReference type="Proteomes" id="UP001303160">
    <property type="component" value="Unassembled WGS sequence"/>
</dbReference>
<name>A0AAN6XQG7_9PEZI</name>
<protein>
    <submittedName>
        <fullName evidence="1">Uncharacterized protein</fullName>
    </submittedName>
</protein>
<sequence length="220" mass="25399">MGLLDPPSAKDATAILDDLARWRLRQWGFVIVRGTYSSQLKWDKFMRLAQEDARDYFEQRRMLDLYGKMVWTVVEDVAALDGASLEVAQEKFREWLNGEEGRQDMEGSVFAEEGVVYRGPRYSFFLFVDDESLESVVDEAKAREEGGYVVKIVAKGSREGEWQEGGEGGEEEELDEDDRERKLEDVRKRVKVNTLVQVYACLLDVNSWYILPMEDGVIYI</sequence>